<accession>A0A9W9I6K3</accession>
<dbReference type="SUPFAM" id="SSF50129">
    <property type="entry name" value="GroES-like"/>
    <property type="match status" value="1"/>
</dbReference>
<dbReference type="InterPro" id="IPR020843">
    <property type="entry name" value="ER"/>
</dbReference>
<keyword evidence="5" id="KW-0560">Oxidoreductase</keyword>
<keyword evidence="9" id="KW-1185">Reference proteome</keyword>
<dbReference type="Proteomes" id="UP001146351">
    <property type="component" value="Unassembled WGS sequence"/>
</dbReference>
<gene>
    <name evidence="8" type="ORF">N7492_006243</name>
</gene>
<dbReference type="AlphaFoldDB" id="A0A9W9I6K3"/>
<dbReference type="GO" id="GO:0000721">
    <property type="term" value="F:(R,R)-butanediol dehydrogenase activity"/>
    <property type="evidence" value="ECO:0007669"/>
    <property type="project" value="TreeGrafter"/>
</dbReference>
<dbReference type="SMART" id="SM00829">
    <property type="entry name" value="PKS_ER"/>
    <property type="match status" value="1"/>
</dbReference>
<keyword evidence="4 6" id="KW-0862">Zinc</keyword>
<evidence type="ECO:0000256" key="2">
    <source>
        <dbReference type="ARBA" id="ARBA00008072"/>
    </source>
</evidence>
<dbReference type="GO" id="GO:0005737">
    <property type="term" value="C:cytoplasm"/>
    <property type="evidence" value="ECO:0007669"/>
    <property type="project" value="TreeGrafter"/>
</dbReference>
<dbReference type="PANTHER" id="PTHR43161">
    <property type="entry name" value="SORBITOL DEHYDROGENASE"/>
    <property type="match status" value="1"/>
</dbReference>
<dbReference type="InterPro" id="IPR013149">
    <property type="entry name" value="ADH-like_C"/>
</dbReference>
<protein>
    <recommendedName>
        <fullName evidence="7">Enoyl reductase (ER) domain-containing protein</fullName>
    </recommendedName>
</protein>
<dbReference type="Pfam" id="PF08240">
    <property type="entry name" value="ADH_N"/>
    <property type="match status" value="1"/>
</dbReference>
<organism evidence="8 9">
    <name type="scientific">Penicillium capsulatum</name>
    <dbReference type="NCBI Taxonomy" id="69766"/>
    <lineage>
        <taxon>Eukaryota</taxon>
        <taxon>Fungi</taxon>
        <taxon>Dikarya</taxon>
        <taxon>Ascomycota</taxon>
        <taxon>Pezizomycotina</taxon>
        <taxon>Eurotiomycetes</taxon>
        <taxon>Eurotiomycetidae</taxon>
        <taxon>Eurotiales</taxon>
        <taxon>Aspergillaceae</taxon>
        <taxon>Penicillium</taxon>
    </lineage>
</organism>
<sequence length="378" mass="40467">MRAVRFHGRQDIRLDEVDEPICGNGQVKVSTVTPLPRSDPPLWVFAAVVCTTDLDSAPSSHLYSDLHEYLAGPMAVPVTPHPITREQLPTTLGHEFSGTVEEIGAGVSGLEIGDCVAVRPNLCDGTCPRCLMGRPNCCDSLGFIGYSGSAGGLSEHVVVDQKHAFRLPKSMPLDITALVEPLAVAWHAVNRSPLQGTDTVLVVGAGPIGLAIIQVLKARGIEMIIVVEISEQRRQFARNFGASHALDPTQADAPTEIQSITGDAYGASIAFECSGIQAGLDTAMAGIRVHGTTVIVSTWGQKPVLDAFSVVLFEKHIIGAVVYEDGDFEAVIDAIVSGKIQPRPMITSKIRMEEVEKGFRALIREKDQHVKILVDIGA</sequence>
<name>A0A9W9I6K3_9EURO</name>
<evidence type="ECO:0000256" key="4">
    <source>
        <dbReference type="ARBA" id="ARBA00022833"/>
    </source>
</evidence>
<dbReference type="InterPro" id="IPR002328">
    <property type="entry name" value="ADH_Zn_CS"/>
</dbReference>
<reference evidence="8" key="2">
    <citation type="journal article" date="2023" name="IMA Fungus">
        <title>Comparative genomic study of the Penicillium genus elucidates a diverse pangenome and 15 lateral gene transfer events.</title>
        <authorList>
            <person name="Petersen C."/>
            <person name="Sorensen T."/>
            <person name="Nielsen M.R."/>
            <person name="Sondergaard T.E."/>
            <person name="Sorensen J.L."/>
            <person name="Fitzpatrick D.A."/>
            <person name="Frisvad J.C."/>
            <person name="Nielsen K.L."/>
        </authorList>
    </citation>
    <scope>NUCLEOTIDE SEQUENCE</scope>
    <source>
        <strain evidence="8">IBT 21917</strain>
    </source>
</reference>
<feature type="domain" description="Enoyl reductase (ER)" evidence="7">
    <location>
        <begin position="8"/>
        <end position="374"/>
    </location>
</feature>
<dbReference type="OrthoDB" id="3941538at2759"/>
<evidence type="ECO:0000313" key="9">
    <source>
        <dbReference type="Proteomes" id="UP001146351"/>
    </source>
</evidence>
<dbReference type="PANTHER" id="PTHR43161:SF23">
    <property type="entry name" value="(R,R)-BUTANEDIOL DEHYDROGENASE-RELATED"/>
    <property type="match status" value="1"/>
</dbReference>
<dbReference type="InterPro" id="IPR013154">
    <property type="entry name" value="ADH-like_N"/>
</dbReference>
<comment type="caution">
    <text evidence="8">The sequence shown here is derived from an EMBL/GenBank/DDBJ whole genome shotgun (WGS) entry which is preliminary data.</text>
</comment>
<dbReference type="InterPro" id="IPR011032">
    <property type="entry name" value="GroES-like_sf"/>
</dbReference>
<evidence type="ECO:0000256" key="3">
    <source>
        <dbReference type="ARBA" id="ARBA00022723"/>
    </source>
</evidence>
<evidence type="ECO:0000256" key="5">
    <source>
        <dbReference type="ARBA" id="ARBA00023002"/>
    </source>
</evidence>
<evidence type="ECO:0000256" key="1">
    <source>
        <dbReference type="ARBA" id="ARBA00001947"/>
    </source>
</evidence>
<proteinExistence type="inferred from homology"/>
<evidence type="ECO:0000313" key="8">
    <source>
        <dbReference type="EMBL" id="KAJ5165947.1"/>
    </source>
</evidence>
<evidence type="ECO:0000259" key="7">
    <source>
        <dbReference type="SMART" id="SM00829"/>
    </source>
</evidence>
<dbReference type="SUPFAM" id="SSF51735">
    <property type="entry name" value="NAD(P)-binding Rossmann-fold domains"/>
    <property type="match status" value="1"/>
</dbReference>
<comment type="cofactor">
    <cofactor evidence="1 6">
        <name>Zn(2+)</name>
        <dbReference type="ChEBI" id="CHEBI:29105"/>
    </cofactor>
</comment>
<comment type="similarity">
    <text evidence="2 6">Belongs to the zinc-containing alcohol dehydrogenase family.</text>
</comment>
<dbReference type="EMBL" id="JAPQKO010000004">
    <property type="protein sequence ID" value="KAJ5165947.1"/>
    <property type="molecule type" value="Genomic_DNA"/>
</dbReference>
<dbReference type="GO" id="GO:0008270">
    <property type="term" value="F:zinc ion binding"/>
    <property type="evidence" value="ECO:0007669"/>
    <property type="project" value="InterPro"/>
</dbReference>
<evidence type="ECO:0000256" key="6">
    <source>
        <dbReference type="RuleBase" id="RU361277"/>
    </source>
</evidence>
<dbReference type="InterPro" id="IPR036291">
    <property type="entry name" value="NAD(P)-bd_dom_sf"/>
</dbReference>
<dbReference type="CDD" id="cd08233">
    <property type="entry name" value="butanediol_DH_like"/>
    <property type="match status" value="1"/>
</dbReference>
<dbReference type="PROSITE" id="PS00059">
    <property type="entry name" value="ADH_ZINC"/>
    <property type="match status" value="1"/>
</dbReference>
<dbReference type="Gene3D" id="3.40.50.720">
    <property type="entry name" value="NAD(P)-binding Rossmann-like Domain"/>
    <property type="match status" value="1"/>
</dbReference>
<keyword evidence="3 6" id="KW-0479">Metal-binding</keyword>
<dbReference type="Gene3D" id="3.90.180.10">
    <property type="entry name" value="Medium-chain alcohol dehydrogenases, catalytic domain"/>
    <property type="match status" value="1"/>
</dbReference>
<dbReference type="GO" id="GO:0034079">
    <property type="term" value="P:butanediol biosynthetic process"/>
    <property type="evidence" value="ECO:0007669"/>
    <property type="project" value="TreeGrafter"/>
</dbReference>
<dbReference type="Pfam" id="PF00107">
    <property type="entry name" value="ADH_zinc_N"/>
    <property type="match status" value="1"/>
</dbReference>
<reference evidence="8" key="1">
    <citation type="submission" date="2022-11" db="EMBL/GenBank/DDBJ databases">
        <authorList>
            <person name="Petersen C."/>
        </authorList>
    </citation>
    <scope>NUCLEOTIDE SEQUENCE</scope>
    <source>
        <strain evidence="8">IBT 21917</strain>
    </source>
</reference>